<reference evidence="1 2" key="1">
    <citation type="submission" date="2024-05" db="EMBL/GenBank/DDBJ databases">
        <title>Genome sequencing and assembly of Indian major carp, Cirrhinus mrigala (Hamilton, 1822).</title>
        <authorList>
            <person name="Mohindra V."/>
            <person name="Chowdhury L.M."/>
            <person name="Lal K."/>
            <person name="Jena J.K."/>
        </authorList>
    </citation>
    <scope>NUCLEOTIDE SEQUENCE [LARGE SCALE GENOMIC DNA]</scope>
    <source>
        <strain evidence="1">CM1030</strain>
        <tissue evidence="1">Blood</tissue>
    </source>
</reference>
<evidence type="ECO:0000313" key="1">
    <source>
        <dbReference type="EMBL" id="KAL0194007.1"/>
    </source>
</evidence>
<proteinExistence type="predicted"/>
<gene>
    <name evidence="1" type="ORF">M9458_012303</name>
</gene>
<organism evidence="1 2">
    <name type="scientific">Cirrhinus mrigala</name>
    <name type="common">Mrigala</name>
    <dbReference type="NCBI Taxonomy" id="683832"/>
    <lineage>
        <taxon>Eukaryota</taxon>
        <taxon>Metazoa</taxon>
        <taxon>Chordata</taxon>
        <taxon>Craniata</taxon>
        <taxon>Vertebrata</taxon>
        <taxon>Euteleostomi</taxon>
        <taxon>Actinopterygii</taxon>
        <taxon>Neopterygii</taxon>
        <taxon>Teleostei</taxon>
        <taxon>Ostariophysi</taxon>
        <taxon>Cypriniformes</taxon>
        <taxon>Cyprinidae</taxon>
        <taxon>Labeoninae</taxon>
        <taxon>Labeonini</taxon>
        <taxon>Cirrhinus</taxon>
    </lineage>
</organism>
<name>A0ABD0R7U8_CIRMR</name>
<sequence>ECLDLPASIKSQEWPIRMKIIRMKKMKWMKVEISNQVMDSSKRKSVSSVTKILTQTWNSTDFT</sequence>
<dbReference type="Proteomes" id="UP001529510">
    <property type="component" value="Unassembled WGS sequence"/>
</dbReference>
<feature type="non-terminal residue" evidence="1">
    <location>
        <position position="1"/>
    </location>
</feature>
<dbReference type="AlphaFoldDB" id="A0ABD0R7U8"/>
<keyword evidence="2" id="KW-1185">Reference proteome</keyword>
<dbReference type="EMBL" id="JAMKFB020000005">
    <property type="protein sequence ID" value="KAL0194007.1"/>
    <property type="molecule type" value="Genomic_DNA"/>
</dbReference>
<feature type="non-terminal residue" evidence="1">
    <location>
        <position position="63"/>
    </location>
</feature>
<accession>A0ABD0R7U8</accession>
<evidence type="ECO:0000313" key="2">
    <source>
        <dbReference type="Proteomes" id="UP001529510"/>
    </source>
</evidence>
<protein>
    <submittedName>
        <fullName evidence="1">Uncharacterized protein</fullName>
    </submittedName>
</protein>
<comment type="caution">
    <text evidence="1">The sequence shown here is derived from an EMBL/GenBank/DDBJ whole genome shotgun (WGS) entry which is preliminary data.</text>
</comment>